<evidence type="ECO:0000256" key="3">
    <source>
        <dbReference type="ARBA" id="ARBA00022840"/>
    </source>
</evidence>
<name>A0A371X7Q4_9HYPH</name>
<keyword evidence="2" id="KW-0547">Nucleotide-binding</keyword>
<accession>A0A371X7Q4</accession>
<comment type="caution">
    <text evidence="8">The sequence shown here is derived from an EMBL/GenBank/DDBJ whole genome shotgun (WGS) entry which is preliminary data.</text>
</comment>
<dbReference type="PANTHER" id="PTHR12835">
    <property type="entry name" value="BIOTIN PROTEIN LIGASE"/>
    <property type="match status" value="1"/>
</dbReference>
<keyword evidence="9" id="KW-1185">Reference proteome</keyword>
<dbReference type="Gene3D" id="3.30.930.10">
    <property type="entry name" value="Bira Bifunctional Protein, Domain 2"/>
    <property type="match status" value="1"/>
</dbReference>
<dbReference type="InterPro" id="IPR003142">
    <property type="entry name" value="BPL_C"/>
</dbReference>
<dbReference type="EMBL" id="QURL01000002">
    <property type="protein sequence ID" value="RFC65253.1"/>
    <property type="molecule type" value="Genomic_DNA"/>
</dbReference>
<keyword evidence="3" id="KW-0067">ATP-binding</keyword>
<dbReference type="InterPro" id="IPR004143">
    <property type="entry name" value="BPL_LPL_catalytic"/>
</dbReference>
<reference evidence="8 9" key="1">
    <citation type="submission" date="2018-08" db="EMBL/GenBank/DDBJ databases">
        <title>Fulvimarina sp. 85, whole genome shotgun sequence.</title>
        <authorList>
            <person name="Tuo L."/>
        </authorList>
    </citation>
    <scope>NUCLEOTIDE SEQUENCE [LARGE SCALE GENOMIC DNA]</scope>
    <source>
        <strain evidence="8 9">85</strain>
    </source>
</reference>
<gene>
    <name evidence="8" type="ORF">DYI37_05270</name>
</gene>
<evidence type="ECO:0000256" key="2">
    <source>
        <dbReference type="ARBA" id="ARBA00022741"/>
    </source>
</evidence>
<proteinExistence type="predicted"/>
<evidence type="ECO:0000256" key="5">
    <source>
        <dbReference type="ARBA" id="ARBA00024227"/>
    </source>
</evidence>
<keyword evidence="1 8" id="KW-0436">Ligase</keyword>
<feature type="domain" description="BPL/LPL catalytic" evidence="7">
    <location>
        <begin position="3"/>
        <end position="183"/>
    </location>
</feature>
<dbReference type="EC" id="6.3.4.15" evidence="5"/>
<comment type="catalytic activity">
    <reaction evidence="6">
        <text>biotin + L-lysyl-[protein] + ATP = N(6)-biotinyl-L-lysyl-[protein] + AMP + diphosphate + H(+)</text>
        <dbReference type="Rhea" id="RHEA:11756"/>
        <dbReference type="Rhea" id="RHEA-COMP:9752"/>
        <dbReference type="Rhea" id="RHEA-COMP:10505"/>
        <dbReference type="ChEBI" id="CHEBI:15378"/>
        <dbReference type="ChEBI" id="CHEBI:29969"/>
        <dbReference type="ChEBI" id="CHEBI:30616"/>
        <dbReference type="ChEBI" id="CHEBI:33019"/>
        <dbReference type="ChEBI" id="CHEBI:57586"/>
        <dbReference type="ChEBI" id="CHEBI:83144"/>
        <dbReference type="ChEBI" id="CHEBI:456215"/>
        <dbReference type="EC" id="6.3.4.15"/>
    </reaction>
</comment>
<evidence type="ECO:0000256" key="1">
    <source>
        <dbReference type="ARBA" id="ARBA00022598"/>
    </source>
</evidence>
<dbReference type="SUPFAM" id="SSF50037">
    <property type="entry name" value="C-terminal domain of transcriptional repressors"/>
    <property type="match status" value="1"/>
</dbReference>
<dbReference type="OrthoDB" id="9807064at2"/>
<dbReference type="GO" id="GO:0005524">
    <property type="term" value="F:ATP binding"/>
    <property type="evidence" value="ECO:0007669"/>
    <property type="project" value="UniProtKB-KW"/>
</dbReference>
<dbReference type="InterPro" id="IPR045864">
    <property type="entry name" value="aa-tRNA-synth_II/BPL/LPL"/>
</dbReference>
<protein>
    <recommendedName>
        <fullName evidence="5">biotin--[biotin carboxyl-carrier protein] ligase</fullName>
        <ecNumber evidence="5">6.3.4.15</ecNumber>
    </recommendedName>
</protein>
<dbReference type="PANTHER" id="PTHR12835:SF5">
    <property type="entry name" value="BIOTIN--PROTEIN LIGASE"/>
    <property type="match status" value="1"/>
</dbReference>
<evidence type="ECO:0000256" key="6">
    <source>
        <dbReference type="ARBA" id="ARBA00047846"/>
    </source>
</evidence>
<dbReference type="GO" id="GO:0005737">
    <property type="term" value="C:cytoplasm"/>
    <property type="evidence" value="ECO:0007669"/>
    <property type="project" value="TreeGrafter"/>
</dbReference>
<dbReference type="SUPFAM" id="SSF55681">
    <property type="entry name" value="Class II aaRS and biotin synthetases"/>
    <property type="match status" value="1"/>
</dbReference>
<sequence>MAAASAPTYRRLAFGDVSSTNTIALEAARSGDAGDLWVTAERQIEGRGRMGRRWSSEAGNLFASWMGIDVTPAHELAKLPFVAALAVRNAIERFVEPGARVQTKWPNDILVDGKKIVGILLETSRLTTGHTVLVLGCGINVDHHPEDAPYPVTSLRAEGYRSGTQDVFEALALEWQCQLKRFDRGANFGEIRRDWLSHAVGIGGPCTARLTDRTLEGRFEAIDADGRLLLALADGRIIPISAGDIFFSSSAP</sequence>
<dbReference type="RefSeq" id="WP_116682150.1">
    <property type="nucleotide sequence ID" value="NZ_QURL01000002.1"/>
</dbReference>
<dbReference type="Pfam" id="PF02237">
    <property type="entry name" value="BPL_C"/>
    <property type="match status" value="1"/>
</dbReference>
<evidence type="ECO:0000313" key="8">
    <source>
        <dbReference type="EMBL" id="RFC65253.1"/>
    </source>
</evidence>
<evidence type="ECO:0000256" key="4">
    <source>
        <dbReference type="ARBA" id="ARBA00023267"/>
    </source>
</evidence>
<dbReference type="GO" id="GO:0004077">
    <property type="term" value="F:biotin--[biotin carboxyl-carrier protein] ligase activity"/>
    <property type="evidence" value="ECO:0007669"/>
    <property type="project" value="UniProtKB-EC"/>
</dbReference>
<dbReference type="PROSITE" id="PS51733">
    <property type="entry name" value="BPL_LPL_CATALYTIC"/>
    <property type="match status" value="1"/>
</dbReference>
<keyword evidence="4" id="KW-0092">Biotin</keyword>
<organism evidence="8 9">
    <name type="scientific">Fulvimarina endophytica</name>
    <dbReference type="NCBI Taxonomy" id="2293836"/>
    <lineage>
        <taxon>Bacteria</taxon>
        <taxon>Pseudomonadati</taxon>
        <taxon>Pseudomonadota</taxon>
        <taxon>Alphaproteobacteria</taxon>
        <taxon>Hyphomicrobiales</taxon>
        <taxon>Aurantimonadaceae</taxon>
        <taxon>Fulvimarina</taxon>
    </lineage>
</organism>
<evidence type="ECO:0000313" key="9">
    <source>
        <dbReference type="Proteomes" id="UP000264310"/>
    </source>
</evidence>
<dbReference type="CDD" id="cd16442">
    <property type="entry name" value="BPL"/>
    <property type="match status" value="1"/>
</dbReference>
<dbReference type="InterPro" id="IPR008988">
    <property type="entry name" value="Transcriptional_repressor_C"/>
</dbReference>
<evidence type="ECO:0000259" key="7">
    <source>
        <dbReference type="PROSITE" id="PS51733"/>
    </source>
</evidence>
<dbReference type="Pfam" id="PF03099">
    <property type="entry name" value="BPL_LplA_LipB"/>
    <property type="match status" value="1"/>
</dbReference>
<dbReference type="InterPro" id="IPR004408">
    <property type="entry name" value="Biotin_CoA_COase_ligase"/>
</dbReference>
<dbReference type="Proteomes" id="UP000264310">
    <property type="component" value="Unassembled WGS sequence"/>
</dbReference>
<dbReference type="NCBIfam" id="TIGR00121">
    <property type="entry name" value="birA_ligase"/>
    <property type="match status" value="1"/>
</dbReference>
<dbReference type="AlphaFoldDB" id="A0A371X7Q4"/>
<dbReference type="Gene3D" id="2.30.30.100">
    <property type="match status" value="1"/>
</dbReference>